<organism evidence="2 3">
    <name type="scientific">Paeniroseomonas aquatica</name>
    <dbReference type="NCBI Taxonomy" id="373043"/>
    <lineage>
        <taxon>Bacteria</taxon>
        <taxon>Pseudomonadati</taxon>
        <taxon>Pseudomonadota</taxon>
        <taxon>Alphaproteobacteria</taxon>
        <taxon>Acetobacterales</taxon>
        <taxon>Acetobacteraceae</taxon>
        <taxon>Paeniroseomonas</taxon>
    </lineage>
</organism>
<feature type="transmembrane region" description="Helical" evidence="1">
    <location>
        <begin position="81"/>
        <end position="99"/>
    </location>
</feature>
<protein>
    <submittedName>
        <fullName evidence="2">DUF4345 domain-containing protein</fullName>
    </submittedName>
</protein>
<keyword evidence="1" id="KW-0472">Membrane</keyword>
<accession>A0ABT8A7U3</accession>
<comment type="caution">
    <text evidence="2">The sequence shown here is derived from an EMBL/GenBank/DDBJ whole genome shotgun (WGS) entry which is preliminary data.</text>
</comment>
<feature type="transmembrane region" description="Helical" evidence="1">
    <location>
        <begin position="105"/>
        <end position="124"/>
    </location>
</feature>
<dbReference type="Pfam" id="PF14248">
    <property type="entry name" value="DUF4345"/>
    <property type="match status" value="1"/>
</dbReference>
<proteinExistence type="predicted"/>
<sequence length="133" mass="13334">MSPLSGLRLAIALGGLVPVSAGLAGALLGPAMLEPASVASPAAAAAADSHFRYLSGLLLGLGLGFWSTLPDPARHTARFRLLTAVVVLGGLARLLGLILHGDPGGPMLAALGMELVVTPLLCLWQGRLAGARA</sequence>
<evidence type="ECO:0000313" key="2">
    <source>
        <dbReference type="EMBL" id="MDN3565486.1"/>
    </source>
</evidence>
<evidence type="ECO:0000313" key="3">
    <source>
        <dbReference type="Proteomes" id="UP001529369"/>
    </source>
</evidence>
<dbReference type="EMBL" id="JAUFPN010000147">
    <property type="protein sequence ID" value="MDN3565486.1"/>
    <property type="molecule type" value="Genomic_DNA"/>
</dbReference>
<dbReference type="Proteomes" id="UP001529369">
    <property type="component" value="Unassembled WGS sequence"/>
</dbReference>
<keyword evidence="1" id="KW-0812">Transmembrane</keyword>
<name>A0ABT8A7U3_9PROT</name>
<dbReference type="RefSeq" id="WP_290317319.1">
    <property type="nucleotide sequence ID" value="NZ_JAUFPN010000147.1"/>
</dbReference>
<dbReference type="InterPro" id="IPR025597">
    <property type="entry name" value="DUF4345"/>
</dbReference>
<keyword evidence="3" id="KW-1185">Reference proteome</keyword>
<gene>
    <name evidence="2" type="ORF">QWZ14_14055</name>
</gene>
<keyword evidence="1" id="KW-1133">Transmembrane helix</keyword>
<feature type="transmembrane region" description="Helical" evidence="1">
    <location>
        <begin position="50"/>
        <end position="69"/>
    </location>
</feature>
<reference evidence="3" key="1">
    <citation type="journal article" date="2019" name="Int. J. Syst. Evol. Microbiol.">
        <title>The Global Catalogue of Microorganisms (GCM) 10K type strain sequencing project: providing services to taxonomists for standard genome sequencing and annotation.</title>
        <authorList>
            <consortium name="The Broad Institute Genomics Platform"/>
            <consortium name="The Broad Institute Genome Sequencing Center for Infectious Disease"/>
            <person name="Wu L."/>
            <person name="Ma J."/>
        </authorList>
    </citation>
    <scope>NUCLEOTIDE SEQUENCE [LARGE SCALE GENOMIC DNA]</scope>
    <source>
        <strain evidence="3">CECT 7131</strain>
    </source>
</reference>
<evidence type="ECO:0000256" key="1">
    <source>
        <dbReference type="SAM" id="Phobius"/>
    </source>
</evidence>